<evidence type="ECO:0000256" key="1">
    <source>
        <dbReference type="SAM" id="MobiDB-lite"/>
    </source>
</evidence>
<gene>
    <name evidence="2" type="ORF">SGFS_021880</name>
</gene>
<accession>A0ABM7F4Z3</accession>
<reference evidence="2 3" key="1">
    <citation type="journal article" date="2010" name="ChemBioChem">
        <title>Cloning and characterization of the biosynthetic gene cluster of 16-membered macrolide antibiotic FD-891: involvement of a dual functional cytochrome P450 monooxygenase catalyzing epoxidation and hydroxylation.</title>
        <authorList>
            <person name="Kudo F."/>
            <person name="Motegi A."/>
            <person name="Mizoue K."/>
            <person name="Eguchi T."/>
        </authorList>
    </citation>
    <scope>NUCLEOTIDE SEQUENCE [LARGE SCALE GENOMIC DNA]</scope>
    <source>
        <strain evidence="2 3">A-8890</strain>
    </source>
</reference>
<reference evidence="2 3" key="2">
    <citation type="journal article" date="2023" name="ChemBioChem">
        <title>Acyltransferase Domain Exchange between Two Independent Type I Polyketide Synthases in the Same Producer Strain of Macrolide Antibiotics.</title>
        <authorList>
            <person name="Kudo F."/>
            <person name="Kishikawa K."/>
            <person name="Tsuboi K."/>
            <person name="Kido T."/>
            <person name="Usui T."/>
            <person name="Hashimoto J."/>
            <person name="Shin-Ya K."/>
            <person name="Miyanaga A."/>
            <person name="Eguchi T."/>
        </authorList>
    </citation>
    <scope>NUCLEOTIDE SEQUENCE [LARGE SCALE GENOMIC DNA]</scope>
    <source>
        <strain evidence="2 3">A-8890</strain>
    </source>
</reference>
<keyword evidence="3" id="KW-1185">Reference proteome</keyword>
<organism evidence="2 3">
    <name type="scientific">Streptomyces graminofaciens</name>
    <dbReference type="NCBI Taxonomy" id="68212"/>
    <lineage>
        <taxon>Bacteria</taxon>
        <taxon>Bacillati</taxon>
        <taxon>Actinomycetota</taxon>
        <taxon>Actinomycetes</taxon>
        <taxon>Kitasatosporales</taxon>
        <taxon>Streptomycetaceae</taxon>
        <taxon>Streptomyces</taxon>
    </lineage>
</organism>
<evidence type="ECO:0000313" key="3">
    <source>
        <dbReference type="Proteomes" id="UP001321542"/>
    </source>
</evidence>
<dbReference type="Proteomes" id="UP001321542">
    <property type="component" value="Chromosome"/>
</dbReference>
<feature type="region of interest" description="Disordered" evidence="1">
    <location>
        <begin position="51"/>
        <end position="71"/>
    </location>
</feature>
<feature type="region of interest" description="Disordered" evidence="1">
    <location>
        <begin position="1"/>
        <end position="20"/>
    </location>
</feature>
<sequence>MSGDGSACGRGRGGSGTLAARVTNLDTGPFWPQQCGAIKQRPLQTLALERETVNGPWQEEDSFHASQTSIL</sequence>
<feature type="compositionally biased region" description="Gly residues" evidence="1">
    <location>
        <begin position="1"/>
        <end position="16"/>
    </location>
</feature>
<name>A0ABM7F4Z3_9ACTN</name>
<protein>
    <submittedName>
        <fullName evidence="2">Uncharacterized protein</fullName>
    </submittedName>
</protein>
<evidence type="ECO:0000313" key="2">
    <source>
        <dbReference type="EMBL" id="BBC30894.1"/>
    </source>
</evidence>
<proteinExistence type="predicted"/>
<dbReference type="EMBL" id="AP018448">
    <property type="protein sequence ID" value="BBC30894.1"/>
    <property type="molecule type" value="Genomic_DNA"/>
</dbReference>